<dbReference type="InterPro" id="IPR017969">
    <property type="entry name" value="Heavy-metal-associated_CS"/>
</dbReference>
<dbReference type="Proteomes" id="UP000193431">
    <property type="component" value="Chromosome"/>
</dbReference>
<dbReference type="InterPro" id="IPR006121">
    <property type="entry name" value="HMA_dom"/>
</dbReference>
<feature type="transmembrane region" description="Helical" evidence="6">
    <location>
        <begin position="227"/>
        <end position="246"/>
    </location>
</feature>
<dbReference type="SUPFAM" id="SSF55008">
    <property type="entry name" value="HMA, heavy metal-associated domain"/>
    <property type="match status" value="1"/>
</dbReference>
<dbReference type="EMBL" id="CP019344">
    <property type="protein sequence ID" value="ARN76700.1"/>
    <property type="molecule type" value="Genomic_DNA"/>
</dbReference>
<feature type="transmembrane region" description="Helical" evidence="6">
    <location>
        <begin position="187"/>
        <end position="206"/>
    </location>
</feature>
<feature type="transmembrane region" description="Helical" evidence="6">
    <location>
        <begin position="161"/>
        <end position="181"/>
    </location>
</feature>
<evidence type="ECO:0000256" key="3">
    <source>
        <dbReference type="ARBA" id="ARBA00022723"/>
    </source>
</evidence>
<dbReference type="AlphaFoldDB" id="A0A1W6MGJ5"/>
<organism evidence="8 9">
    <name type="scientific">Nonlabens spongiae</name>
    <dbReference type="NCBI Taxonomy" id="331648"/>
    <lineage>
        <taxon>Bacteria</taxon>
        <taxon>Pseudomonadati</taxon>
        <taxon>Bacteroidota</taxon>
        <taxon>Flavobacteriia</taxon>
        <taxon>Flavobacteriales</taxon>
        <taxon>Flavobacteriaceae</taxon>
        <taxon>Nonlabens</taxon>
    </lineage>
</organism>
<evidence type="ECO:0000256" key="2">
    <source>
        <dbReference type="ARBA" id="ARBA00022692"/>
    </source>
</evidence>
<dbReference type="Pfam" id="PF00403">
    <property type="entry name" value="HMA"/>
    <property type="match status" value="1"/>
</dbReference>
<dbReference type="Pfam" id="PF07291">
    <property type="entry name" value="MauE"/>
    <property type="match status" value="1"/>
</dbReference>
<evidence type="ECO:0000256" key="1">
    <source>
        <dbReference type="ARBA" id="ARBA00004141"/>
    </source>
</evidence>
<comment type="subcellular location">
    <subcellularLocation>
        <location evidence="1">Membrane</location>
        <topology evidence="1">Multi-pass membrane protein</topology>
    </subcellularLocation>
</comment>
<accession>A0A1W6MGJ5</accession>
<feature type="domain" description="HMA" evidence="7">
    <location>
        <begin position="2"/>
        <end position="67"/>
    </location>
</feature>
<dbReference type="PROSITE" id="PS01047">
    <property type="entry name" value="HMA_1"/>
    <property type="match status" value="1"/>
</dbReference>
<keyword evidence="5 6" id="KW-0472">Membrane</keyword>
<dbReference type="OrthoDB" id="1521937at2"/>
<gene>
    <name evidence="8" type="ORF">BST97_01040</name>
</gene>
<evidence type="ECO:0000259" key="7">
    <source>
        <dbReference type="PROSITE" id="PS50846"/>
    </source>
</evidence>
<dbReference type="GO" id="GO:0016020">
    <property type="term" value="C:membrane"/>
    <property type="evidence" value="ECO:0007669"/>
    <property type="project" value="UniProtKB-SubCell"/>
</dbReference>
<proteinExistence type="predicted"/>
<dbReference type="PROSITE" id="PS50846">
    <property type="entry name" value="HMA_2"/>
    <property type="match status" value="1"/>
</dbReference>
<dbReference type="CDD" id="cd00371">
    <property type="entry name" value="HMA"/>
    <property type="match status" value="1"/>
</dbReference>
<evidence type="ECO:0000256" key="4">
    <source>
        <dbReference type="ARBA" id="ARBA00022989"/>
    </source>
</evidence>
<protein>
    <submittedName>
        <fullName evidence="8">Heavy metal transporter</fullName>
    </submittedName>
</protein>
<dbReference type="InterPro" id="IPR036163">
    <property type="entry name" value="HMA_dom_sf"/>
</dbReference>
<evidence type="ECO:0000256" key="6">
    <source>
        <dbReference type="SAM" id="Phobius"/>
    </source>
</evidence>
<name>A0A1W6MGJ5_9FLAO</name>
<keyword evidence="9" id="KW-1185">Reference proteome</keyword>
<evidence type="ECO:0000313" key="8">
    <source>
        <dbReference type="EMBL" id="ARN76700.1"/>
    </source>
</evidence>
<evidence type="ECO:0000313" key="9">
    <source>
        <dbReference type="Proteomes" id="UP000193431"/>
    </source>
</evidence>
<keyword evidence="2 6" id="KW-0812">Transmembrane</keyword>
<reference evidence="8 9" key="1">
    <citation type="submission" date="2016-11" db="EMBL/GenBank/DDBJ databases">
        <title>Trade-off between light-utilization and light-protection in marine flavobacteria.</title>
        <authorList>
            <person name="Kumagai Y."/>
        </authorList>
    </citation>
    <scope>NUCLEOTIDE SEQUENCE [LARGE SCALE GENOMIC DNA]</scope>
    <source>
        <strain evidence="8 9">JCM 13191</strain>
    </source>
</reference>
<keyword evidence="3" id="KW-0479">Metal-binding</keyword>
<evidence type="ECO:0000256" key="5">
    <source>
        <dbReference type="ARBA" id="ARBA00023136"/>
    </source>
</evidence>
<sequence>MNVKSYTVEGMTCDGCRKSVEKQLLEVEGVERVDVDLENKKAEVHSHQSISIQKLQNSLSSKYQIKEIDQKNMSHDQNIFDHKVQEEQQSKFQQLRPLFLILCYLAVATVLLNYNRTNWDGAMLDFMGLFFIVFSFFKLLDLKGFPASFSMYDPLAKRLPAYGWMYPFIETVLGLCFLMRLFIPEALIITLIVLGITTIGVVKTLVDKRSIKCACLGTALNLPMTEATFIENAIMIVMAVFMLFSYF</sequence>
<dbReference type="Gene3D" id="3.30.70.100">
    <property type="match status" value="1"/>
</dbReference>
<dbReference type="GO" id="GO:0046872">
    <property type="term" value="F:metal ion binding"/>
    <property type="evidence" value="ECO:0007669"/>
    <property type="project" value="UniProtKB-KW"/>
</dbReference>
<feature type="transmembrane region" description="Helical" evidence="6">
    <location>
        <begin position="121"/>
        <end position="140"/>
    </location>
</feature>
<keyword evidence="4 6" id="KW-1133">Transmembrane helix</keyword>
<dbReference type="GO" id="GO:0030416">
    <property type="term" value="P:methylamine metabolic process"/>
    <property type="evidence" value="ECO:0007669"/>
    <property type="project" value="InterPro"/>
</dbReference>
<dbReference type="InterPro" id="IPR009908">
    <property type="entry name" value="Methylamine_util_MauE"/>
</dbReference>
<feature type="transmembrane region" description="Helical" evidence="6">
    <location>
        <begin position="98"/>
        <end position="115"/>
    </location>
</feature>
<dbReference type="RefSeq" id="WP_085765500.1">
    <property type="nucleotide sequence ID" value="NZ_CP019344.1"/>
</dbReference>
<dbReference type="STRING" id="331648.BST97_01040"/>